<reference evidence="1" key="1">
    <citation type="submission" date="2020-09" db="EMBL/GenBank/DDBJ databases">
        <title>Genome-Enabled Discovery of Anthraquinone Biosynthesis in Senna tora.</title>
        <authorList>
            <person name="Kang S.-H."/>
            <person name="Pandey R.P."/>
            <person name="Lee C.-M."/>
            <person name="Sim J.-S."/>
            <person name="Jeong J.-T."/>
            <person name="Choi B.-S."/>
            <person name="Jung M."/>
            <person name="Ginzburg D."/>
            <person name="Zhao K."/>
            <person name="Won S.Y."/>
            <person name="Oh T.-J."/>
            <person name="Yu Y."/>
            <person name="Kim N.-H."/>
            <person name="Lee O.R."/>
            <person name="Lee T.-H."/>
            <person name="Bashyal P."/>
            <person name="Kim T.-S."/>
            <person name="Lee W.-H."/>
            <person name="Kawkins C."/>
            <person name="Kim C.-K."/>
            <person name="Kim J.S."/>
            <person name="Ahn B.O."/>
            <person name="Rhee S.Y."/>
            <person name="Sohng J.K."/>
        </authorList>
    </citation>
    <scope>NUCLEOTIDE SEQUENCE</scope>
    <source>
        <tissue evidence="1">Leaf</tissue>
    </source>
</reference>
<proteinExistence type="predicted"/>
<gene>
    <name evidence="1" type="ORF">G2W53_042319</name>
</gene>
<sequence>MRKLEKGGTELLNLASKKVQEEGERCMAKEKLGLGDSNIALPTYKGYGSKRQSLKAYD</sequence>
<protein>
    <submittedName>
        <fullName evidence="1">Uncharacterized protein</fullName>
    </submittedName>
</protein>
<evidence type="ECO:0000313" key="2">
    <source>
        <dbReference type="Proteomes" id="UP000634136"/>
    </source>
</evidence>
<keyword evidence="2" id="KW-1185">Reference proteome</keyword>
<accession>A0A834VYW7</accession>
<organism evidence="1 2">
    <name type="scientific">Senna tora</name>
    <dbReference type="NCBI Taxonomy" id="362788"/>
    <lineage>
        <taxon>Eukaryota</taxon>
        <taxon>Viridiplantae</taxon>
        <taxon>Streptophyta</taxon>
        <taxon>Embryophyta</taxon>
        <taxon>Tracheophyta</taxon>
        <taxon>Spermatophyta</taxon>
        <taxon>Magnoliopsida</taxon>
        <taxon>eudicotyledons</taxon>
        <taxon>Gunneridae</taxon>
        <taxon>Pentapetalae</taxon>
        <taxon>rosids</taxon>
        <taxon>fabids</taxon>
        <taxon>Fabales</taxon>
        <taxon>Fabaceae</taxon>
        <taxon>Caesalpinioideae</taxon>
        <taxon>Cassia clade</taxon>
        <taxon>Senna</taxon>
    </lineage>
</organism>
<dbReference type="AlphaFoldDB" id="A0A834VYW7"/>
<dbReference type="EMBL" id="JAAIUW010000013">
    <property type="protein sequence ID" value="KAF7803208.1"/>
    <property type="molecule type" value="Genomic_DNA"/>
</dbReference>
<name>A0A834VYW7_9FABA</name>
<dbReference type="Proteomes" id="UP000634136">
    <property type="component" value="Unassembled WGS sequence"/>
</dbReference>
<evidence type="ECO:0000313" key="1">
    <source>
        <dbReference type="EMBL" id="KAF7803208.1"/>
    </source>
</evidence>
<comment type="caution">
    <text evidence="1">The sequence shown here is derived from an EMBL/GenBank/DDBJ whole genome shotgun (WGS) entry which is preliminary data.</text>
</comment>